<evidence type="ECO:0000256" key="1">
    <source>
        <dbReference type="SAM" id="MobiDB-lite"/>
    </source>
</evidence>
<dbReference type="InterPro" id="IPR043128">
    <property type="entry name" value="Rev_trsase/Diguanyl_cyclase"/>
</dbReference>
<dbReference type="GO" id="GO:0015074">
    <property type="term" value="P:DNA integration"/>
    <property type="evidence" value="ECO:0007669"/>
    <property type="project" value="InterPro"/>
</dbReference>
<sequence length="687" mass="76266">MSRRASIDGSQVISGGVASPIASAALSLSRRPSMEATVEELADQLQQTGLGSRSPGRQGLSIRVPNPFDPEDDGAGSDTAMPTASPVTGGRLGVAPALPQPPRFEGRTMQDRRDFMSKYETYLAAINALQTQWGGAFAMPVNACIETRTKKMIARYEFNKALAKENGLPEHLANRMEQLLRLHADEFRVDFAFDPPVKVKPMKVRLKPGAKPTRAMPRRYSPNDRDFLERHVTTLLKYGLVMTVDTRAVNATTEPMLWPMPVLEVAFGVFEGAKCFFVLDWFRGYWQLPLDEESQEYFSFVTHQGIFTPTRVPMGATDAVAYCQGVVAEIFGDLLGHGVLCWLDDILGYAKDEEALLDLLEAVLRRSAKYGLKLHAKKCVFFAREVKWCGKVVSAEGVRHCPERIQGLVDMPLPGTAADLQQFLCAVNWMRQSLPRFNELTAGLYQLLEAAMTAAASRKKAQLARIRLNDVGWTKQHRVQLDAVRQALLGMVPLAHPSPTADVCLYTDASQDYWGAVVTQLEPGELQLPQEQQNHRPLAFLSGRYVIEHLHCMTTVKGTIPRPLGETLRATKPNEVLHFDFLTMVTGVGGVKYILVLKDGMSGFVELVACVHATADAASQGLLDWFKRFGVVRQWVSDQGAHFKNQVIEHLQTSLGAHHHFTTAYTPWANGTVEVVNREVLKGLMLR</sequence>
<protein>
    <recommendedName>
        <fullName evidence="6">Integrase catalytic domain-containing protein</fullName>
    </recommendedName>
</protein>
<dbReference type="Gene3D" id="3.30.70.270">
    <property type="match status" value="2"/>
</dbReference>
<accession>A0AAD5Q4A0</accession>
<feature type="region of interest" description="Disordered" evidence="1">
    <location>
        <begin position="28"/>
        <end position="107"/>
    </location>
</feature>
<dbReference type="AlphaFoldDB" id="A0AAD5Q4A0"/>
<keyword evidence="5" id="KW-1185">Reference proteome</keyword>
<dbReference type="Pfam" id="PF00078">
    <property type="entry name" value="RVT_1"/>
    <property type="match status" value="1"/>
</dbReference>
<proteinExistence type="predicted"/>
<dbReference type="InterPro" id="IPR001584">
    <property type="entry name" value="Integrase_cat-core"/>
</dbReference>
<dbReference type="PANTHER" id="PTHR33064:SF37">
    <property type="entry name" value="RIBONUCLEASE H"/>
    <property type="match status" value="1"/>
</dbReference>
<dbReference type="CDD" id="cd01647">
    <property type="entry name" value="RT_LTR"/>
    <property type="match status" value="1"/>
</dbReference>
<dbReference type="Proteomes" id="UP001209570">
    <property type="component" value="Unassembled WGS sequence"/>
</dbReference>
<dbReference type="EMBL" id="JAKCXM010000546">
    <property type="protein sequence ID" value="KAJ0392975.1"/>
    <property type="molecule type" value="Genomic_DNA"/>
</dbReference>
<evidence type="ECO:0000259" key="2">
    <source>
        <dbReference type="PROSITE" id="PS50878"/>
    </source>
</evidence>
<dbReference type="InterPro" id="IPR051320">
    <property type="entry name" value="Viral_Replic_Matur_Polypro"/>
</dbReference>
<dbReference type="Pfam" id="PF17919">
    <property type="entry name" value="RT_RNaseH_2"/>
    <property type="match status" value="1"/>
</dbReference>
<evidence type="ECO:0000313" key="4">
    <source>
        <dbReference type="EMBL" id="KAJ0392975.1"/>
    </source>
</evidence>
<dbReference type="InterPro" id="IPR036397">
    <property type="entry name" value="RNaseH_sf"/>
</dbReference>
<dbReference type="InterPro" id="IPR012337">
    <property type="entry name" value="RNaseH-like_sf"/>
</dbReference>
<organism evidence="4 5">
    <name type="scientific">Pythium insidiosum</name>
    <name type="common">Pythiosis disease agent</name>
    <dbReference type="NCBI Taxonomy" id="114742"/>
    <lineage>
        <taxon>Eukaryota</taxon>
        <taxon>Sar</taxon>
        <taxon>Stramenopiles</taxon>
        <taxon>Oomycota</taxon>
        <taxon>Peronosporomycetes</taxon>
        <taxon>Pythiales</taxon>
        <taxon>Pythiaceae</taxon>
        <taxon>Pythium</taxon>
    </lineage>
</organism>
<evidence type="ECO:0008006" key="6">
    <source>
        <dbReference type="Google" id="ProtNLM"/>
    </source>
</evidence>
<reference evidence="4" key="1">
    <citation type="submission" date="2021-12" db="EMBL/GenBank/DDBJ databases">
        <title>Prjna785345.</title>
        <authorList>
            <person name="Rujirawat T."/>
            <person name="Krajaejun T."/>
        </authorList>
    </citation>
    <scope>NUCLEOTIDE SEQUENCE</scope>
    <source>
        <strain evidence="4">Pi057C3</strain>
    </source>
</reference>
<evidence type="ECO:0000313" key="5">
    <source>
        <dbReference type="Proteomes" id="UP001209570"/>
    </source>
</evidence>
<gene>
    <name evidence="4" type="ORF">P43SY_009109</name>
</gene>
<dbReference type="InterPro" id="IPR000477">
    <property type="entry name" value="RT_dom"/>
</dbReference>
<dbReference type="SUPFAM" id="SSF53098">
    <property type="entry name" value="Ribonuclease H-like"/>
    <property type="match status" value="1"/>
</dbReference>
<dbReference type="GO" id="GO:0003676">
    <property type="term" value="F:nucleic acid binding"/>
    <property type="evidence" value="ECO:0007669"/>
    <property type="project" value="InterPro"/>
</dbReference>
<dbReference type="Pfam" id="PF00665">
    <property type="entry name" value="rve"/>
    <property type="match status" value="1"/>
</dbReference>
<dbReference type="InterPro" id="IPR041577">
    <property type="entry name" value="RT_RNaseH_2"/>
</dbReference>
<name>A0AAD5Q4A0_PYTIN</name>
<dbReference type="SUPFAM" id="SSF56672">
    <property type="entry name" value="DNA/RNA polymerases"/>
    <property type="match status" value="1"/>
</dbReference>
<dbReference type="Gene3D" id="3.30.420.10">
    <property type="entry name" value="Ribonuclease H-like superfamily/Ribonuclease H"/>
    <property type="match status" value="1"/>
</dbReference>
<dbReference type="PROSITE" id="PS50878">
    <property type="entry name" value="RT_POL"/>
    <property type="match status" value="1"/>
</dbReference>
<dbReference type="Gene3D" id="3.10.10.10">
    <property type="entry name" value="HIV Type 1 Reverse Transcriptase, subunit A, domain 1"/>
    <property type="match status" value="1"/>
</dbReference>
<dbReference type="PANTHER" id="PTHR33064">
    <property type="entry name" value="POL PROTEIN"/>
    <property type="match status" value="1"/>
</dbReference>
<dbReference type="PROSITE" id="PS50994">
    <property type="entry name" value="INTEGRASE"/>
    <property type="match status" value="1"/>
</dbReference>
<comment type="caution">
    <text evidence="4">The sequence shown here is derived from an EMBL/GenBank/DDBJ whole genome shotgun (WGS) entry which is preliminary data.</text>
</comment>
<evidence type="ECO:0000259" key="3">
    <source>
        <dbReference type="PROSITE" id="PS50994"/>
    </source>
</evidence>
<dbReference type="InterPro" id="IPR043502">
    <property type="entry name" value="DNA/RNA_pol_sf"/>
</dbReference>
<feature type="domain" description="Integrase catalytic" evidence="3">
    <location>
        <begin position="569"/>
        <end position="687"/>
    </location>
</feature>
<feature type="domain" description="Reverse transcriptase" evidence="2">
    <location>
        <begin position="202"/>
        <end position="393"/>
    </location>
</feature>